<protein>
    <submittedName>
        <fullName evidence="1">Uncharacterized protein</fullName>
    </submittedName>
</protein>
<evidence type="ECO:0000313" key="1">
    <source>
        <dbReference type="EMBL" id="GBM65488.1"/>
    </source>
</evidence>
<organism evidence="1 2">
    <name type="scientific">Araneus ventricosus</name>
    <name type="common">Orbweaver spider</name>
    <name type="synonym">Epeira ventricosa</name>
    <dbReference type="NCBI Taxonomy" id="182803"/>
    <lineage>
        <taxon>Eukaryota</taxon>
        <taxon>Metazoa</taxon>
        <taxon>Ecdysozoa</taxon>
        <taxon>Arthropoda</taxon>
        <taxon>Chelicerata</taxon>
        <taxon>Arachnida</taxon>
        <taxon>Araneae</taxon>
        <taxon>Araneomorphae</taxon>
        <taxon>Entelegynae</taxon>
        <taxon>Araneoidea</taxon>
        <taxon>Araneidae</taxon>
        <taxon>Araneus</taxon>
    </lineage>
</organism>
<sequence length="108" mass="12503">MIENAPNDFSLDDEDKTDVRATGTMFKVEGKTFRDVIRSVPRVPSMKYVVHTNRKVKNDRIATCSMNGTLCFNYSKQANNLWVDDTMKYCVIIYQSSQIYHLTNQNII</sequence>
<gene>
    <name evidence="1" type="ORF">AVEN_223585_1</name>
</gene>
<keyword evidence="2" id="KW-1185">Reference proteome</keyword>
<accession>A0A4Y2HJR8</accession>
<dbReference type="Proteomes" id="UP000499080">
    <property type="component" value="Unassembled WGS sequence"/>
</dbReference>
<proteinExistence type="predicted"/>
<comment type="caution">
    <text evidence="1">The sequence shown here is derived from an EMBL/GenBank/DDBJ whole genome shotgun (WGS) entry which is preliminary data.</text>
</comment>
<evidence type="ECO:0000313" key="2">
    <source>
        <dbReference type="Proteomes" id="UP000499080"/>
    </source>
</evidence>
<dbReference type="AlphaFoldDB" id="A0A4Y2HJR8"/>
<dbReference type="EMBL" id="BGPR01001980">
    <property type="protein sequence ID" value="GBM65488.1"/>
    <property type="molecule type" value="Genomic_DNA"/>
</dbReference>
<name>A0A4Y2HJR8_ARAVE</name>
<reference evidence="1 2" key="1">
    <citation type="journal article" date="2019" name="Sci. Rep.">
        <title>Orb-weaving spider Araneus ventricosus genome elucidates the spidroin gene catalogue.</title>
        <authorList>
            <person name="Kono N."/>
            <person name="Nakamura H."/>
            <person name="Ohtoshi R."/>
            <person name="Moran D.A.P."/>
            <person name="Shinohara A."/>
            <person name="Yoshida Y."/>
            <person name="Fujiwara M."/>
            <person name="Mori M."/>
            <person name="Tomita M."/>
            <person name="Arakawa K."/>
        </authorList>
    </citation>
    <scope>NUCLEOTIDE SEQUENCE [LARGE SCALE GENOMIC DNA]</scope>
</reference>